<feature type="transmembrane region" description="Helical" evidence="9">
    <location>
        <begin position="76"/>
        <end position="96"/>
    </location>
</feature>
<gene>
    <name evidence="10" type="ORF">LCGC14_0090080</name>
</gene>
<comment type="similarity">
    <text evidence="3">Belongs to the CobD/CbiB family.</text>
</comment>
<keyword evidence="5" id="KW-0169">Cobalamin biosynthesis</keyword>
<dbReference type="HAMAP" id="MF_00024">
    <property type="entry name" value="CobD_CbiB"/>
    <property type="match status" value="1"/>
</dbReference>
<dbReference type="EMBL" id="LAZR01000024">
    <property type="protein sequence ID" value="KKO04108.1"/>
    <property type="molecule type" value="Genomic_DNA"/>
</dbReference>
<evidence type="ECO:0000256" key="8">
    <source>
        <dbReference type="ARBA" id="ARBA00023136"/>
    </source>
</evidence>
<keyword evidence="7 9" id="KW-1133">Transmembrane helix</keyword>
<evidence type="ECO:0000256" key="2">
    <source>
        <dbReference type="ARBA" id="ARBA00004953"/>
    </source>
</evidence>
<dbReference type="GO" id="GO:0005886">
    <property type="term" value="C:plasma membrane"/>
    <property type="evidence" value="ECO:0007669"/>
    <property type="project" value="UniProtKB-SubCell"/>
</dbReference>
<feature type="transmembrane region" description="Helical" evidence="9">
    <location>
        <begin position="51"/>
        <end position="69"/>
    </location>
</feature>
<dbReference type="GO" id="GO:0009236">
    <property type="term" value="P:cobalamin biosynthetic process"/>
    <property type="evidence" value="ECO:0007669"/>
    <property type="project" value="UniProtKB-UniPathway"/>
</dbReference>
<evidence type="ECO:0008006" key="11">
    <source>
        <dbReference type="Google" id="ProtNLM"/>
    </source>
</evidence>
<comment type="caution">
    <text evidence="10">The sequence shown here is derived from an EMBL/GenBank/DDBJ whole genome shotgun (WGS) entry which is preliminary data.</text>
</comment>
<dbReference type="Pfam" id="PF03186">
    <property type="entry name" value="CobD_Cbib"/>
    <property type="match status" value="1"/>
</dbReference>
<evidence type="ECO:0000256" key="6">
    <source>
        <dbReference type="ARBA" id="ARBA00022692"/>
    </source>
</evidence>
<organism evidence="10">
    <name type="scientific">marine sediment metagenome</name>
    <dbReference type="NCBI Taxonomy" id="412755"/>
    <lineage>
        <taxon>unclassified sequences</taxon>
        <taxon>metagenomes</taxon>
        <taxon>ecological metagenomes</taxon>
    </lineage>
</organism>
<feature type="transmembrane region" description="Helical" evidence="9">
    <location>
        <begin position="281"/>
        <end position="299"/>
    </location>
</feature>
<keyword evidence="6 9" id="KW-0812">Transmembrane</keyword>
<evidence type="ECO:0000256" key="5">
    <source>
        <dbReference type="ARBA" id="ARBA00022573"/>
    </source>
</evidence>
<reference evidence="10" key="1">
    <citation type="journal article" date="2015" name="Nature">
        <title>Complex archaea that bridge the gap between prokaryotes and eukaryotes.</title>
        <authorList>
            <person name="Spang A."/>
            <person name="Saw J.H."/>
            <person name="Jorgensen S.L."/>
            <person name="Zaremba-Niedzwiedzka K."/>
            <person name="Martijn J."/>
            <person name="Lind A.E."/>
            <person name="van Eijk R."/>
            <person name="Schleper C."/>
            <person name="Guy L."/>
            <person name="Ettema T.J."/>
        </authorList>
    </citation>
    <scope>NUCLEOTIDE SEQUENCE</scope>
</reference>
<proteinExistence type="inferred from homology"/>
<evidence type="ECO:0000256" key="4">
    <source>
        <dbReference type="ARBA" id="ARBA00022475"/>
    </source>
</evidence>
<dbReference type="GO" id="GO:0048472">
    <property type="term" value="F:threonine-phosphate decarboxylase activity"/>
    <property type="evidence" value="ECO:0007669"/>
    <property type="project" value="InterPro"/>
</dbReference>
<feature type="transmembrane region" description="Helical" evidence="9">
    <location>
        <begin position="146"/>
        <end position="165"/>
    </location>
</feature>
<keyword evidence="8 9" id="KW-0472">Membrane</keyword>
<evidence type="ECO:0000256" key="7">
    <source>
        <dbReference type="ARBA" id="ARBA00022989"/>
    </source>
</evidence>
<name>A0A0F9VVV6_9ZZZZ</name>
<comment type="pathway">
    <text evidence="2">Cofactor biosynthesis; adenosylcobalamin biosynthesis.</text>
</comment>
<evidence type="ECO:0000256" key="9">
    <source>
        <dbReference type="SAM" id="Phobius"/>
    </source>
</evidence>
<sequence length="302" mass="32880">MSGLLPAALLAVLLDRLLGEPARWHPLVGFGRLAHYLERRLNQQPSISKGTLAWLLAVMPLTLMTYWLATLPWFGWAFSVLCLYLCLGGQSLVAHAKPIADALLSADLPLARERVGRIVSRDTGQLDEEGVARATVESVLENGSDAIFAALFWFLLLGAPGVVLYRLSNTLDAMWGYRTPRFLLFGRAAAKIDDALNYLPARLVALSYSLCGNAISGWHSWRTQAPSWDSPNAGPVMAAGAGALELQLGGAAVYHGKLEERPALGCGVPPKAQDISRALQLVQRSLLLWMLILVLLWALTYV</sequence>
<dbReference type="InterPro" id="IPR004485">
    <property type="entry name" value="Cobalamin_biosynth_CobD/CbiB"/>
</dbReference>
<accession>A0A0F9VVV6</accession>
<dbReference type="UniPathway" id="UPA00148"/>
<protein>
    <recommendedName>
        <fullName evidence="11">Cobalamin biosynthesis protein CobD</fullName>
    </recommendedName>
</protein>
<evidence type="ECO:0000256" key="3">
    <source>
        <dbReference type="ARBA" id="ARBA00006263"/>
    </source>
</evidence>
<evidence type="ECO:0000313" key="10">
    <source>
        <dbReference type="EMBL" id="KKO04108.1"/>
    </source>
</evidence>
<dbReference type="AlphaFoldDB" id="A0A0F9VVV6"/>
<evidence type="ECO:0000256" key="1">
    <source>
        <dbReference type="ARBA" id="ARBA00004651"/>
    </source>
</evidence>
<keyword evidence="4" id="KW-1003">Cell membrane</keyword>
<dbReference type="NCBIfam" id="TIGR00380">
    <property type="entry name" value="cobal_cbiB"/>
    <property type="match status" value="1"/>
</dbReference>
<comment type="subcellular location">
    <subcellularLocation>
        <location evidence="1">Cell membrane</location>
        <topology evidence="1">Multi-pass membrane protein</topology>
    </subcellularLocation>
</comment>
<dbReference type="PANTHER" id="PTHR34308:SF1">
    <property type="entry name" value="COBALAMIN BIOSYNTHESIS PROTEIN CBIB"/>
    <property type="match status" value="1"/>
</dbReference>
<dbReference type="PANTHER" id="PTHR34308">
    <property type="entry name" value="COBALAMIN BIOSYNTHESIS PROTEIN CBIB"/>
    <property type="match status" value="1"/>
</dbReference>